<feature type="region of interest" description="Disordered" evidence="2">
    <location>
        <begin position="119"/>
        <end position="143"/>
    </location>
</feature>
<dbReference type="AlphaFoldDB" id="A0A6G1GP70"/>
<sequence length="521" mass="57263">MSDNPALAKLLQVLKDHELDLGPDDVQWAFESAKTKEEAAAWVQQYLQPETLLSKEEVDMYFRLRKILNIQNAPPSSAVRPMQDDELQEAINSLESSTATIEKHAETLAVQKAALLALSTHSNDSTPRAERATTTRNRRRAQEAGHLNFDIEDLSATVKDQLSISQKQSSAALTSITSCVADRLSSDDRKLAILSQLSSRTDPGTADPQSSKDVERWCRALIDFKTSEVRARIEAIQLSNSAEFADKRNGATRDAAAAAGEKEALEAELQSLREEIDSVSEMVIENEFQGPIVSSLKQMAQTRGQTRKDWLIYMISSFEHMISRLQTIGTHTQDLQAFQSALHAISSVLIQSPPKPDVKPQTEDAPTRPRSVHLLSSSNVPSLRPGGANQDTNELQQALRHFSVSTEKKSAEQLREELSLLALSNDAKLRSQYASTENTTTEALAKALGRANLDLDAVVGALYSNSTFGAVALSDQALDKRLGALDRSVDELGESISNLDLERDSVDGRKIEGFVRRWGSA</sequence>
<organism evidence="3 4">
    <name type="scientific">Aulographum hederae CBS 113979</name>
    <dbReference type="NCBI Taxonomy" id="1176131"/>
    <lineage>
        <taxon>Eukaryota</taxon>
        <taxon>Fungi</taxon>
        <taxon>Dikarya</taxon>
        <taxon>Ascomycota</taxon>
        <taxon>Pezizomycotina</taxon>
        <taxon>Dothideomycetes</taxon>
        <taxon>Pleosporomycetidae</taxon>
        <taxon>Aulographales</taxon>
        <taxon>Aulographaceae</taxon>
    </lineage>
</organism>
<reference evidence="3" key="1">
    <citation type="journal article" date="2020" name="Stud. Mycol.">
        <title>101 Dothideomycetes genomes: a test case for predicting lifestyles and emergence of pathogens.</title>
        <authorList>
            <person name="Haridas S."/>
            <person name="Albert R."/>
            <person name="Binder M."/>
            <person name="Bloem J."/>
            <person name="Labutti K."/>
            <person name="Salamov A."/>
            <person name="Andreopoulos B."/>
            <person name="Baker S."/>
            <person name="Barry K."/>
            <person name="Bills G."/>
            <person name="Bluhm B."/>
            <person name="Cannon C."/>
            <person name="Castanera R."/>
            <person name="Culley D."/>
            <person name="Daum C."/>
            <person name="Ezra D."/>
            <person name="Gonzalez J."/>
            <person name="Henrissat B."/>
            <person name="Kuo A."/>
            <person name="Liang C."/>
            <person name="Lipzen A."/>
            <person name="Lutzoni F."/>
            <person name="Magnuson J."/>
            <person name="Mondo S."/>
            <person name="Nolan M."/>
            <person name="Ohm R."/>
            <person name="Pangilinan J."/>
            <person name="Park H.-J."/>
            <person name="Ramirez L."/>
            <person name="Alfaro M."/>
            <person name="Sun H."/>
            <person name="Tritt A."/>
            <person name="Yoshinaga Y."/>
            <person name="Zwiers L.-H."/>
            <person name="Turgeon B."/>
            <person name="Goodwin S."/>
            <person name="Spatafora J."/>
            <person name="Crous P."/>
            <person name="Grigoriev I."/>
        </authorList>
    </citation>
    <scope>NUCLEOTIDE SEQUENCE</scope>
    <source>
        <strain evidence="3">CBS 113979</strain>
    </source>
</reference>
<gene>
    <name evidence="3" type="ORF">K402DRAFT_339824</name>
</gene>
<accession>A0A6G1GP70</accession>
<evidence type="ECO:0000256" key="2">
    <source>
        <dbReference type="SAM" id="MobiDB-lite"/>
    </source>
</evidence>
<dbReference type="OrthoDB" id="5314201at2759"/>
<protein>
    <recommendedName>
        <fullName evidence="5">HAUS augmin-like complex subunit 3 N-terminal domain-containing protein</fullName>
    </recommendedName>
</protein>
<dbReference type="EMBL" id="ML977181">
    <property type="protein sequence ID" value="KAF1982766.1"/>
    <property type="molecule type" value="Genomic_DNA"/>
</dbReference>
<feature type="compositionally biased region" description="Basic and acidic residues" evidence="2">
    <location>
        <begin position="356"/>
        <end position="367"/>
    </location>
</feature>
<name>A0A6G1GP70_9PEZI</name>
<keyword evidence="1" id="KW-0175">Coiled coil</keyword>
<evidence type="ECO:0000313" key="4">
    <source>
        <dbReference type="Proteomes" id="UP000800041"/>
    </source>
</evidence>
<evidence type="ECO:0008006" key="5">
    <source>
        <dbReference type="Google" id="ProtNLM"/>
    </source>
</evidence>
<proteinExistence type="predicted"/>
<evidence type="ECO:0000313" key="3">
    <source>
        <dbReference type="EMBL" id="KAF1982766.1"/>
    </source>
</evidence>
<feature type="region of interest" description="Disordered" evidence="2">
    <location>
        <begin position="351"/>
        <end position="390"/>
    </location>
</feature>
<evidence type="ECO:0000256" key="1">
    <source>
        <dbReference type="SAM" id="Coils"/>
    </source>
</evidence>
<feature type="coiled-coil region" evidence="1">
    <location>
        <begin position="248"/>
        <end position="282"/>
    </location>
</feature>
<dbReference type="Proteomes" id="UP000800041">
    <property type="component" value="Unassembled WGS sequence"/>
</dbReference>
<keyword evidence="4" id="KW-1185">Reference proteome</keyword>